<evidence type="ECO:0000256" key="6">
    <source>
        <dbReference type="ARBA" id="ARBA00022989"/>
    </source>
</evidence>
<keyword evidence="5 8" id="KW-0812">Transmembrane</keyword>
<dbReference type="EMBL" id="JACRTJ010000006">
    <property type="protein sequence ID" value="MBC8598190.1"/>
    <property type="molecule type" value="Genomic_DNA"/>
</dbReference>
<gene>
    <name evidence="9" type="ORF">H8708_02945</name>
</gene>
<feature type="transmembrane region" description="Helical" evidence="8">
    <location>
        <begin position="100"/>
        <end position="122"/>
    </location>
</feature>
<evidence type="ECO:0000256" key="8">
    <source>
        <dbReference type="SAM" id="Phobius"/>
    </source>
</evidence>
<protein>
    <submittedName>
        <fullName evidence="9">AEC family transporter</fullName>
    </submittedName>
</protein>
<feature type="transmembrane region" description="Helical" evidence="8">
    <location>
        <begin position="74"/>
        <end position="93"/>
    </location>
</feature>
<keyword evidence="3" id="KW-0813">Transport</keyword>
<sequence length="319" mass="35107">MVLDSIKSVFALMALIASGFYFAGKPWFGKQGMDFLSRFTVEATIPFYMFYNIYKDVGTRESLISLVSKLPVTFGLILLCLALAAFMGALLKVDGKRRYTFVAASGFPNVVFIGFPVIQALWGQGITSIGVIYYIASTLLFWTVGIWLLRKDGKSEAAREGSALAGLKKLASPPIIGMALGMAAVFFEIQVPDFVLKPLSMISQVTSPLALVFIGSVIRNMDLKTITLGRDLYAALAMRFVVVPAACVVFLNLVPMPKEMKEVFFMLSSMPAMAQMGIMARQYDSDYEFACTVITVTTLISMVTIPVFMLLMQQFAFFA</sequence>
<dbReference type="InterPro" id="IPR038770">
    <property type="entry name" value="Na+/solute_symporter_sf"/>
</dbReference>
<accession>A0ABR7NPZ7</accession>
<evidence type="ECO:0000256" key="5">
    <source>
        <dbReference type="ARBA" id="ARBA00022692"/>
    </source>
</evidence>
<feature type="transmembrane region" description="Helical" evidence="8">
    <location>
        <begin position="6"/>
        <end position="23"/>
    </location>
</feature>
<dbReference type="Gene3D" id="1.20.1530.20">
    <property type="match status" value="1"/>
</dbReference>
<evidence type="ECO:0000256" key="3">
    <source>
        <dbReference type="ARBA" id="ARBA00022448"/>
    </source>
</evidence>
<evidence type="ECO:0000256" key="7">
    <source>
        <dbReference type="ARBA" id="ARBA00023136"/>
    </source>
</evidence>
<dbReference type="InterPro" id="IPR004776">
    <property type="entry name" value="Mem_transp_PIN-like"/>
</dbReference>
<comment type="similarity">
    <text evidence="2">Belongs to the auxin efflux carrier (TC 2.A.69) family.</text>
</comment>
<reference evidence="9 10" key="1">
    <citation type="submission" date="2020-08" db="EMBL/GenBank/DDBJ databases">
        <title>Genome public.</title>
        <authorList>
            <person name="Liu C."/>
            <person name="Sun Q."/>
        </authorList>
    </citation>
    <scope>NUCLEOTIDE SEQUENCE [LARGE SCALE GENOMIC DNA]</scope>
    <source>
        <strain evidence="9 10">BX10</strain>
    </source>
</reference>
<comment type="caution">
    <text evidence="9">The sequence shown here is derived from an EMBL/GenBank/DDBJ whole genome shotgun (WGS) entry which is preliminary data.</text>
</comment>
<dbReference type="PANTHER" id="PTHR36838:SF1">
    <property type="entry name" value="SLR1864 PROTEIN"/>
    <property type="match status" value="1"/>
</dbReference>
<evidence type="ECO:0000256" key="4">
    <source>
        <dbReference type="ARBA" id="ARBA00022475"/>
    </source>
</evidence>
<evidence type="ECO:0000256" key="1">
    <source>
        <dbReference type="ARBA" id="ARBA00004651"/>
    </source>
</evidence>
<feature type="transmembrane region" description="Helical" evidence="8">
    <location>
        <begin position="201"/>
        <end position="220"/>
    </location>
</feature>
<feature type="transmembrane region" description="Helical" evidence="8">
    <location>
        <begin position="128"/>
        <end position="149"/>
    </location>
</feature>
<keyword evidence="6 8" id="KW-1133">Transmembrane helix</keyword>
<dbReference type="Proteomes" id="UP000647491">
    <property type="component" value="Unassembled WGS sequence"/>
</dbReference>
<keyword evidence="7 8" id="KW-0472">Membrane</keyword>
<comment type="subcellular location">
    <subcellularLocation>
        <location evidence="1">Cell membrane</location>
        <topology evidence="1">Multi-pass membrane protein</topology>
    </subcellularLocation>
</comment>
<dbReference type="RefSeq" id="WP_262426904.1">
    <property type="nucleotide sequence ID" value="NZ_JACRTJ010000006.1"/>
</dbReference>
<feature type="transmembrane region" description="Helical" evidence="8">
    <location>
        <begin position="232"/>
        <end position="251"/>
    </location>
</feature>
<keyword evidence="4" id="KW-1003">Cell membrane</keyword>
<dbReference type="Pfam" id="PF03547">
    <property type="entry name" value="Mem_trans"/>
    <property type="match status" value="1"/>
</dbReference>
<feature type="transmembrane region" description="Helical" evidence="8">
    <location>
        <begin position="287"/>
        <end position="312"/>
    </location>
</feature>
<name>A0ABR7NPZ7_9FIRM</name>
<evidence type="ECO:0000313" key="9">
    <source>
        <dbReference type="EMBL" id="MBC8598190.1"/>
    </source>
</evidence>
<keyword evidence="10" id="KW-1185">Reference proteome</keyword>
<evidence type="ECO:0000313" key="10">
    <source>
        <dbReference type="Proteomes" id="UP000647491"/>
    </source>
</evidence>
<organism evidence="9 10">
    <name type="scientific">Enterocloster hominis</name>
    <name type="common">ex Liu et al. 2021</name>
    <dbReference type="NCBI Taxonomy" id="2763663"/>
    <lineage>
        <taxon>Bacteria</taxon>
        <taxon>Bacillati</taxon>
        <taxon>Bacillota</taxon>
        <taxon>Clostridia</taxon>
        <taxon>Lachnospirales</taxon>
        <taxon>Lachnospiraceae</taxon>
        <taxon>Enterocloster</taxon>
    </lineage>
</organism>
<evidence type="ECO:0000256" key="2">
    <source>
        <dbReference type="ARBA" id="ARBA00010145"/>
    </source>
</evidence>
<proteinExistence type="inferred from homology"/>
<feature type="transmembrane region" description="Helical" evidence="8">
    <location>
        <begin position="170"/>
        <end position="189"/>
    </location>
</feature>
<dbReference type="PANTHER" id="PTHR36838">
    <property type="entry name" value="AUXIN EFFLUX CARRIER FAMILY PROTEIN"/>
    <property type="match status" value="1"/>
</dbReference>